<evidence type="ECO:0000313" key="1">
    <source>
        <dbReference type="EMBL" id="PNG25519.1"/>
    </source>
</evidence>
<dbReference type="EMBL" id="PDZR01000015">
    <property type="protein sequence ID" value="PNG25519.1"/>
    <property type="molecule type" value="Genomic_DNA"/>
</dbReference>
<accession>A0A2J7TFI5</accession>
<evidence type="ECO:0008006" key="3">
    <source>
        <dbReference type="Google" id="ProtNLM"/>
    </source>
</evidence>
<dbReference type="OrthoDB" id="7864919at2"/>
<protein>
    <recommendedName>
        <fullName evidence="3">Ribosomal protein S27</fullName>
    </recommendedName>
</protein>
<sequence length="75" mass="7713">MKIIVLILTCLASTPQEACTRETALDVREVTASPGECGMAGLATAAADPRGGDGLRLKIVCGRPVREERASNGGS</sequence>
<reference evidence="1 2" key="1">
    <citation type="submission" date="2017-10" db="EMBL/GenBank/DDBJ databases">
        <title>Genome announcement of Methylocella silvestris TVC from permafrost.</title>
        <authorList>
            <person name="Wang J."/>
            <person name="Geng K."/>
            <person name="Ul-Haque F."/>
            <person name="Crombie A.T."/>
            <person name="Street L.E."/>
            <person name="Wookey P.A."/>
            <person name="Murrell J.C."/>
            <person name="Pratscher J."/>
        </authorList>
    </citation>
    <scope>NUCLEOTIDE SEQUENCE [LARGE SCALE GENOMIC DNA]</scope>
    <source>
        <strain evidence="1 2">TVC</strain>
    </source>
</reference>
<gene>
    <name evidence="1" type="ORF">CR492_13470</name>
</gene>
<proteinExistence type="predicted"/>
<organism evidence="1 2">
    <name type="scientific">Methylocella silvestris</name>
    <dbReference type="NCBI Taxonomy" id="199596"/>
    <lineage>
        <taxon>Bacteria</taxon>
        <taxon>Pseudomonadati</taxon>
        <taxon>Pseudomonadota</taxon>
        <taxon>Alphaproteobacteria</taxon>
        <taxon>Hyphomicrobiales</taxon>
        <taxon>Beijerinckiaceae</taxon>
        <taxon>Methylocella</taxon>
    </lineage>
</organism>
<name>A0A2J7TFI5_METSI</name>
<dbReference type="RefSeq" id="WP_102844257.1">
    <property type="nucleotide sequence ID" value="NZ_PDZR01000015.1"/>
</dbReference>
<evidence type="ECO:0000313" key="2">
    <source>
        <dbReference type="Proteomes" id="UP000236286"/>
    </source>
</evidence>
<dbReference type="AlphaFoldDB" id="A0A2J7TFI5"/>
<dbReference type="Proteomes" id="UP000236286">
    <property type="component" value="Unassembled WGS sequence"/>
</dbReference>
<comment type="caution">
    <text evidence="1">The sequence shown here is derived from an EMBL/GenBank/DDBJ whole genome shotgun (WGS) entry which is preliminary data.</text>
</comment>